<feature type="chain" id="PRO_5035299730" description="TonB C-terminal domain-containing protein" evidence="1">
    <location>
        <begin position="22"/>
        <end position="275"/>
    </location>
</feature>
<dbReference type="Proteomes" id="UP000598971">
    <property type="component" value="Unassembled WGS sequence"/>
</dbReference>
<evidence type="ECO:0000256" key="1">
    <source>
        <dbReference type="SAM" id="SignalP"/>
    </source>
</evidence>
<gene>
    <name evidence="2" type="ORF">GD597_16900</name>
</gene>
<feature type="signal peptide" evidence="1">
    <location>
        <begin position="1"/>
        <end position="21"/>
    </location>
</feature>
<accession>A0A8J8JV96</accession>
<dbReference type="Gene3D" id="3.90.930.1">
    <property type="match status" value="1"/>
</dbReference>
<organism evidence="2 3">
    <name type="scientific">Limnovirga soli</name>
    <dbReference type="NCBI Taxonomy" id="2656915"/>
    <lineage>
        <taxon>Bacteria</taxon>
        <taxon>Pseudomonadati</taxon>
        <taxon>Bacteroidota</taxon>
        <taxon>Chitinophagia</taxon>
        <taxon>Chitinophagales</taxon>
        <taxon>Chitinophagaceae</taxon>
        <taxon>Limnovirga</taxon>
    </lineage>
</organism>
<keyword evidence="1" id="KW-0732">Signal</keyword>
<proteinExistence type="predicted"/>
<dbReference type="AlphaFoldDB" id="A0A8J8JV96"/>
<protein>
    <recommendedName>
        <fullName evidence="4">TonB C-terminal domain-containing protein</fullName>
    </recommendedName>
</protein>
<comment type="caution">
    <text evidence="2">The sequence shown here is derived from an EMBL/GenBank/DDBJ whole genome shotgun (WGS) entry which is preliminary data.</text>
</comment>
<reference evidence="2" key="1">
    <citation type="submission" date="2019-10" db="EMBL/GenBank/DDBJ databases">
        <title>Draft genome sequence of Panacibacter sp. KCS-6.</title>
        <authorList>
            <person name="Yim K.J."/>
        </authorList>
    </citation>
    <scope>NUCLEOTIDE SEQUENCE</scope>
    <source>
        <strain evidence="2">KCS-6</strain>
    </source>
</reference>
<sequence>MKCALLIICLLCIVPGAFIQAQEKKELSYYAFDSAWNPTTNVAEAAYLMQLTRESDTAFICRYYTANNAMLRQEAYADAALSIPNGRFCWYDANGNLDSTGIFEQGKKDLNWYYYNDSLKTTISFYYNMGQLQETRDYVHNIFTDSIGNQTNLKEKDSIARLQYKADSASGKLLQKEAMYKGDISNWTKYISKNMETPKRLMNLKEDGLYGINVTFTIDKKGHTTDIYLMHSCELSADNEVCRVIAESPVWQPATKNGATVFFRQRQWLYFQVSK</sequence>
<evidence type="ECO:0008006" key="4">
    <source>
        <dbReference type="Google" id="ProtNLM"/>
    </source>
</evidence>
<dbReference type="SUPFAM" id="SSF74653">
    <property type="entry name" value="TolA/TonB C-terminal domain"/>
    <property type="match status" value="1"/>
</dbReference>
<evidence type="ECO:0000313" key="2">
    <source>
        <dbReference type="EMBL" id="NNV57155.1"/>
    </source>
</evidence>
<name>A0A8J8JV96_9BACT</name>
<evidence type="ECO:0000313" key="3">
    <source>
        <dbReference type="Proteomes" id="UP000598971"/>
    </source>
</evidence>
<keyword evidence="3" id="KW-1185">Reference proteome</keyword>
<dbReference type="Gene3D" id="3.30.1150.10">
    <property type="match status" value="1"/>
</dbReference>
<dbReference type="RefSeq" id="WP_171609104.1">
    <property type="nucleotide sequence ID" value="NZ_WHPF01000013.1"/>
</dbReference>
<dbReference type="EMBL" id="WHPF01000013">
    <property type="protein sequence ID" value="NNV57155.1"/>
    <property type="molecule type" value="Genomic_DNA"/>
</dbReference>